<dbReference type="Pfam" id="PF03852">
    <property type="entry name" value="Vsr"/>
    <property type="match status" value="1"/>
</dbReference>
<keyword evidence="1 6" id="KW-0540">Nuclease</keyword>
<dbReference type="EMBL" id="CP034999">
    <property type="protein sequence ID" value="QAS80995.1"/>
    <property type="molecule type" value="Genomic_DNA"/>
</dbReference>
<evidence type="ECO:0000313" key="8">
    <source>
        <dbReference type="Proteomes" id="UP000220927"/>
    </source>
</evidence>
<reference evidence="7 8" key="1">
    <citation type="submission" date="2019-01" db="EMBL/GenBank/DDBJ databases">
        <title>Genomic insights into the origins and evolution of symbiotic genes in the Phaseolus vulgaris microsymbionts.</title>
        <authorList>
            <person name="Tong W."/>
        </authorList>
    </citation>
    <scope>NUCLEOTIDE SEQUENCE [LARGE SCALE GENOMIC DNA]</scope>
    <source>
        <strain evidence="7 8">FH23</strain>
        <plasmid evidence="8">prapfh23a</plasmid>
    </source>
</reference>
<comment type="similarity">
    <text evidence="6">Belongs to the vsr family.</text>
</comment>
<keyword evidence="2 6" id="KW-0255">Endonuclease</keyword>
<dbReference type="InterPro" id="IPR004603">
    <property type="entry name" value="DNA_mismatch_endonuc_vsr"/>
</dbReference>
<dbReference type="CDD" id="cd00221">
    <property type="entry name" value="Vsr"/>
    <property type="match status" value="1"/>
</dbReference>
<proteinExistence type="inferred from homology"/>
<organism evidence="7 8">
    <name type="scientific">Rhizobium acidisoli</name>
    <dbReference type="NCBI Taxonomy" id="1538158"/>
    <lineage>
        <taxon>Bacteria</taxon>
        <taxon>Pseudomonadati</taxon>
        <taxon>Pseudomonadota</taxon>
        <taxon>Alphaproteobacteria</taxon>
        <taxon>Hyphomicrobiales</taxon>
        <taxon>Rhizobiaceae</taxon>
        <taxon>Rhizobium/Agrobacterium group</taxon>
        <taxon>Rhizobium</taxon>
    </lineage>
</organism>
<accession>A0AAE5WR81</accession>
<dbReference type="KEGG" id="rad:CO657_23605"/>
<evidence type="ECO:0000256" key="1">
    <source>
        <dbReference type="ARBA" id="ARBA00022722"/>
    </source>
</evidence>
<dbReference type="GO" id="GO:0004519">
    <property type="term" value="F:endonuclease activity"/>
    <property type="evidence" value="ECO:0007669"/>
    <property type="project" value="UniProtKB-KW"/>
</dbReference>
<dbReference type="PIRSF" id="PIRSF018267">
    <property type="entry name" value="VSR_endonuc"/>
    <property type="match status" value="1"/>
</dbReference>
<comment type="function">
    <text evidence="6">May nick specific sequences that contain T:G mispairs resulting from m5C-deamination.</text>
</comment>
<dbReference type="AlphaFoldDB" id="A0AAE5WR81"/>
<evidence type="ECO:0000313" key="7">
    <source>
        <dbReference type="EMBL" id="QAS80995.1"/>
    </source>
</evidence>
<evidence type="ECO:0000256" key="4">
    <source>
        <dbReference type="ARBA" id="ARBA00022801"/>
    </source>
</evidence>
<dbReference type="REBASE" id="297253">
    <property type="entry name" value="V.RacFH23ORF23575P"/>
</dbReference>
<evidence type="ECO:0000256" key="3">
    <source>
        <dbReference type="ARBA" id="ARBA00022763"/>
    </source>
</evidence>
<protein>
    <recommendedName>
        <fullName evidence="6">Very short patch repair endonuclease</fullName>
        <ecNumber evidence="6">3.1.-.-</ecNumber>
    </recommendedName>
</protein>
<keyword evidence="4 6" id="KW-0378">Hydrolase</keyword>
<dbReference type="Gene3D" id="3.40.960.10">
    <property type="entry name" value="VSR Endonuclease"/>
    <property type="match status" value="1"/>
</dbReference>
<dbReference type="RefSeq" id="WP_082366406.1">
    <property type="nucleotide sequence ID" value="NZ_LJSR01000050.1"/>
</dbReference>
<dbReference type="InterPro" id="IPR011335">
    <property type="entry name" value="Restrct_endonuc-II-like"/>
</dbReference>
<name>A0AAE5WR81_9HYPH</name>
<dbReference type="GO" id="GO:0006298">
    <property type="term" value="P:mismatch repair"/>
    <property type="evidence" value="ECO:0007669"/>
    <property type="project" value="UniProtKB-UniRule"/>
</dbReference>
<gene>
    <name evidence="7" type="primary">vsr</name>
    <name evidence="7" type="ORF">CO657_23605</name>
</gene>
<keyword evidence="8" id="KW-1185">Reference proteome</keyword>
<dbReference type="EC" id="3.1.-.-" evidence="6"/>
<evidence type="ECO:0000256" key="2">
    <source>
        <dbReference type="ARBA" id="ARBA00022759"/>
    </source>
</evidence>
<dbReference type="GO" id="GO:0016787">
    <property type="term" value="F:hydrolase activity"/>
    <property type="evidence" value="ECO:0007669"/>
    <property type="project" value="UniProtKB-KW"/>
</dbReference>
<evidence type="ECO:0000256" key="5">
    <source>
        <dbReference type="ARBA" id="ARBA00023204"/>
    </source>
</evidence>
<dbReference type="NCBIfam" id="TIGR00632">
    <property type="entry name" value="vsr"/>
    <property type="match status" value="1"/>
</dbReference>
<dbReference type="Proteomes" id="UP000220927">
    <property type="component" value="Plasmid pRapFH23a"/>
</dbReference>
<evidence type="ECO:0000256" key="6">
    <source>
        <dbReference type="PIRNR" id="PIRNR018267"/>
    </source>
</evidence>
<keyword evidence="3 6" id="KW-0227">DNA damage</keyword>
<geneLocation type="plasmid" evidence="8">
    <name>prapfh23a</name>
</geneLocation>
<keyword evidence="5 6" id="KW-0234">DNA repair</keyword>
<dbReference type="SUPFAM" id="SSF52980">
    <property type="entry name" value="Restriction endonuclease-like"/>
    <property type="match status" value="1"/>
</dbReference>
<keyword evidence="7" id="KW-0614">Plasmid</keyword>
<sequence>MVNDEPISAVRSKIMASVRQVNTKPEMAVRRVAHALGYRFRINRKDLPGSPDVVFPRRKKVVFVHGCFWHRHAGCKHATTPRTRADFWQEKFRRNKERDALAESKLEAMGWSVVIVWGCETRDAVSLGKKLISFLS</sequence>